<organism evidence="1 2">
    <name type="scientific">Pseudohaliea rubra DSM 19751</name>
    <dbReference type="NCBI Taxonomy" id="1265313"/>
    <lineage>
        <taxon>Bacteria</taxon>
        <taxon>Pseudomonadati</taxon>
        <taxon>Pseudomonadota</taxon>
        <taxon>Gammaproteobacteria</taxon>
        <taxon>Cellvibrionales</taxon>
        <taxon>Halieaceae</taxon>
        <taxon>Pseudohaliea</taxon>
    </lineage>
</organism>
<accession>A0A095XY03</accession>
<reference evidence="1 2" key="1">
    <citation type="journal article" date="2014" name="Genome Announc.">
        <title>Genome Sequence of Gammaproteobacterial Pseudohaliea rubra Type Strain DSM 19751, Isolated from Coastal Seawater of the Mediterranean Sea.</title>
        <authorList>
            <person name="Spring S."/>
            <person name="Fiebig A."/>
            <person name="Riedel T."/>
            <person name="Goker M."/>
            <person name="Klenk H.P."/>
        </authorList>
    </citation>
    <scope>NUCLEOTIDE SEQUENCE [LARGE SCALE GENOMIC DNA]</scope>
    <source>
        <strain evidence="1 2">DSM 19751</strain>
    </source>
</reference>
<dbReference type="Proteomes" id="UP000029640">
    <property type="component" value="Unassembled WGS sequence"/>
</dbReference>
<dbReference type="STRING" id="1265313.HRUBRA_00770"/>
<proteinExistence type="predicted"/>
<protein>
    <submittedName>
        <fullName evidence="1">Uncharacterized protein</fullName>
    </submittedName>
</protein>
<sequence>MFEVVKGLPERISRRAVDCIALIRSVDDDGADRAICFYEDWGRGHGNLLA</sequence>
<dbReference type="HOGENOM" id="CLU_3118481_0_0_6"/>
<name>A0A095XY03_9GAMM</name>
<gene>
    <name evidence="1" type="ORF">HRUBRA_00770</name>
</gene>
<evidence type="ECO:0000313" key="1">
    <source>
        <dbReference type="EMBL" id="KGE04611.1"/>
    </source>
</evidence>
<keyword evidence="2" id="KW-1185">Reference proteome</keyword>
<evidence type="ECO:0000313" key="2">
    <source>
        <dbReference type="Proteomes" id="UP000029640"/>
    </source>
</evidence>
<dbReference type="EMBL" id="AUVB01000023">
    <property type="protein sequence ID" value="KGE04611.1"/>
    <property type="molecule type" value="Genomic_DNA"/>
</dbReference>
<dbReference type="AlphaFoldDB" id="A0A095XY03"/>
<comment type="caution">
    <text evidence="1">The sequence shown here is derived from an EMBL/GenBank/DDBJ whole genome shotgun (WGS) entry which is preliminary data.</text>
</comment>